<dbReference type="OrthoDB" id="19657at2759"/>
<dbReference type="Pfam" id="PF12850">
    <property type="entry name" value="Metallophos_2"/>
    <property type="match status" value="1"/>
</dbReference>
<feature type="domain" description="Calcineurin-like phosphoesterase" evidence="9">
    <location>
        <begin position="4"/>
        <end position="160"/>
    </location>
</feature>
<evidence type="ECO:0000256" key="4">
    <source>
        <dbReference type="ARBA" id="ARBA00022723"/>
    </source>
</evidence>
<evidence type="ECO:0000259" key="8">
    <source>
        <dbReference type="Pfam" id="PF12146"/>
    </source>
</evidence>
<evidence type="ECO:0000256" key="6">
    <source>
        <dbReference type="ARBA" id="ARBA00022927"/>
    </source>
</evidence>
<dbReference type="SUPFAM" id="SSF53474">
    <property type="entry name" value="alpha/beta-Hydrolases"/>
    <property type="match status" value="1"/>
</dbReference>
<keyword evidence="6" id="KW-0653">Protein transport</keyword>
<keyword evidence="3" id="KW-0813">Transport</keyword>
<dbReference type="Pfam" id="PF12146">
    <property type="entry name" value="Hydrolase_4"/>
    <property type="match status" value="1"/>
</dbReference>
<dbReference type="GO" id="GO:0015031">
    <property type="term" value="P:protein transport"/>
    <property type="evidence" value="ECO:0007669"/>
    <property type="project" value="UniProtKB-KW"/>
</dbReference>
<dbReference type="CDD" id="cd07394">
    <property type="entry name" value="MPP_Vps29"/>
    <property type="match status" value="1"/>
</dbReference>
<dbReference type="InterPro" id="IPR024654">
    <property type="entry name" value="Calcineurin-like_PHP_lpxH"/>
</dbReference>
<evidence type="ECO:0000256" key="2">
    <source>
        <dbReference type="ARBA" id="ARBA00017767"/>
    </source>
</evidence>
<dbReference type="Proteomes" id="UP000054107">
    <property type="component" value="Unassembled WGS sequence"/>
</dbReference>
<dbReference type="Gene3D" id="3.40.50.1820">
    <property type="entry name" value="alpha/beta hydrolase"/>
    <property type="match status" value="1"/>
</dbReference>
<dbReference type="AlphaFoldDB" id="A0A0B7NHE3"/>
<name>A0A0B7NHE3_9FUNG</name>
<dbReference type="PANTHER" id="PTHR11124">
    <property type="entry name" value="VACUOLAR SORTING PROTEIN VPS29"/>
    <property type="match status" value="1"/>
</dbReference>
<accession>A0A0B7NHE3</accession>
<dbReference type="EMBL" id="LN733372">
    <property type="protein sequence ID" value="CEP16862.1"/>
    <property type="molecule type" value="Genomic_DNA"/>
</dbReference>
<protein>
    <recommendedName>
        <fullName evidence="2 7">Vacuolar protein sorting-associated protein 29</fullName>
    </recommendedName>
</protein>
<dbReference type="SUPFAM" id="SSF56300">
    <property type="entry name" value="Metallo-dependent phosphatases"/>
    <property type="match status" value="1"/>
</dbReference>
<dbReference type="InterPro" id="IPR029052">
    <property type="entry name" value="Metallo-depent_PP-like"/>
</dbReference>
<evidence type="ECO:0000259" key="9">
    <source>
        <dbReference type="Pfam" id="PF12850"/>
    </source>
</evidence>
<dbReference type="FunFam" id="3.60.21.10:FF:000015">
    <property type="entry name" value="Vacuolar protein sorting-associated protein 29"/>
    <property type="match status" value="1"/>
</dbReference>
<dbReference type="GO" id="GO:0031410">
    <property type="term" value="C:cytoplasmic vesicle"/>
    <property type="evidence" value="ECO:0007669"/>
    <property type="project" value="UniProtKB-ARBA"/>
</dbReference>
<dbReference type="InterPro" id="IPR000979">
    <property type="entry name" value="Phosphodiesterase_MJ0936/Vps29"/>
</dbReference>
<dbReference type="Gene3D" id="3.60.21.10">
    <property type="match status" value="1"/>
</dbReference>
<sequence>MVLVLAIGDLHIPHRSYGLPNKFKKLLVPGKIQKILCTGNTVDKETFDYLRTIAGDIVAVKGDFDDTTSKLPQSKVITEGELKIGIIHGHQIIPWGDSEALDITARQMEVDVLLSGHTHKFEAYEYNGRFFINPGSATGAYSSMSDATEPIPSFVLMDIQASSVVTYVYKLIDDEVKVEKLEYKRPADAKIYHMSLSTLKENGYIQVAKKRENPPVMIYYELHGDGPEHVVLIMGLNSSCFAWELQTKYLADTGKYTVLIFENRGMGLSDAPRGLYSTSQMAQDVIDLLDHLGWKENVHLDGVSMGGMISLELVSTWPERFASLVLTSTTSGRQIPPLKAITTLGRLIFVKDPKVKVSSAIDLVYPPEWLEAKPSTDNPDMLKFETNRDMLVSMALARIDRSRPQTLGGNLGQMAACLRHYVSDERLLQIRQSGIPVLVITGTWDNLVNPQNSFHLSKVLDCHLEQFQGSGHGLPGEQPVRYNKLIDEHFSKAAASKNK</sequence>
<keyword evidence="4" id="KW-0479">Metal-binding</keyword>
<dbReference type="InterPro" id="IPR029058">
    <property type="entry name" value="AB_hydrolase_fold"/>
</dbReference>
<dbReference type="NCBIfam" id="TIGR00040">
    <property type="entry name" value="yfcE"/>
    <property type="match status" value="1"/>
</dbReference>
<dbReference type="GO" id="GO:0016787">
    <property type="term" value="F:hydrolase activity"/>
    <property type="evidence" value="ECO:0007669"/>
    <property type="project" value="UniProtKB-KW"/>
</dbReference>
<dbReference type="GO" id="GO:0005829">
    <property type="term" value="C:cytosol"/>
    <property type="evidence" value="ECO:0007669"/>
    <property type="project" value="GOC"/>
</dbReference>
<organism evidence="10 11">
    <name type="scientific">Parasitella parasitica</name>
    <dbReference type="NCBI Taxonomy" id="35722"/>
    <lineage>
        <taxon>Eukaryota</taxon>
        <taxon>Fungi</taxon>
        <taxon>Fungi incertae sedis</taxon>
        <taxon>Mucoromycota</taxon>
        <taxon>Mucoromycotina</taxon>
        <taxon>Mucoromycetes</taxon>
        <taxon>Mucorales</taxon>
        <taxon>Mucorineae</taxon>
        <taxon>Mucoraceae</taxon>
        <taxon>Parasitella</taxon>
    </lineage>
</organism>
<dbReference type="GO" id="GO:0042147">
    <property type="term" value="P:retrograde transport, endosome to Golgi"/>
    <property type="evidence" value="ECO:0007669"/>
    <property type="project" value="InterPro"/>
</dbReference>
<dbReference type="InterPro" id="IPR028661">
    <property type="entry name" value="Vps29"/>
</dbReference>
<dbReference type="PROSITE" id="PS01269">
    <property type="entry name" value="UPF0025"/>
    <property type="match status" value="1"/>
</dbReference>
<dbReference type="InterPro" id="IPR022742">
    <property type="entry name" value="Hydrolase_4"/>
</dbReference>
<dbReference type="GO" id="GO:0030904">
    <property type="term" value="C:retromer complex"/>
    <property type="evidence" value="ECO:0007669"/>
    <property type="project" value="InterPro"/>
</dbReference>
<dbReference type="InterPro" id="IPR020935">
    <property type="entry name" value="PdiEstase_YfcE_CS"/>
</dbReference>
<evidence type="ECO:0000256" key="7">
    <source>
        <dbReference type="RuleBase" id="RU362040"/>
    </source>
</evidence>
<evidence type="ECO:0000256" key="1">
    <source>
        <dbReference type="ARBA" id="ARBA00005945"/>
    </source>
</evidence>
<evidence type="ECO:0000256" key="5">
    <source>
        <dbReference type="ARBA" id="ARBA00022801"/>
    </source>
</evidence>
<comment type="similarity">
    <text evidence="1 7">Belongs to the VPS29 family.</text>
</comment>
<gene>
    <name evidence="10" type="primary">PARPA_11141.1 scaffold 42800</name>
</gene>
<feature type="domain" description="Serine aminopeptidase S33" evidence="8">
    <location>
        <begin position="229"/>
        <end position="478"/>
    </location>
</feature>
<proteinExistence type="inferred from homology"/>
<keyword evidence="5" id="KW-0378">Hydrolase</keyword>
<keyword evidence="11" id="KW-1185">Reference proteome</keyword>
<reference evidence="10 11" key="1">
    <citation type="submission" date="2014-09" db="EMBL/GenBank/DDBJ databases">
        <authorList>
            <person name="Ellenberger Sabrina"/>
        </authorList>
    </citation>
    <scope>NUCLEOTIDE SEQUENCE [LARGE SCALE GENOMIC DNA]</scope>
    <source>
        <strain evidence="10 11">CBS 412.66</strain>
    </source>
</reference>
<evidence type="ECO:0000313" key="11">
    <source>
        <dbReference type="Proteomes" id="UP000054107"/>
    </source>
</evidence>
<evidence type="ECO:0000313" key="10">
    <source>
        <dbReference type="EMBL" id="CEP16862.1"/>
    </source>
</evidence>
<dbReference type="STRING" id="35722.A0A0B7NHE3"/>
<dbReference type="GO" id="GO:0046872">
    <property type="term" value="F:metal ion binding"/>
    <property type="evidence" value="ECO:0007669"/>
    <property type="project" value="UniProtKB-KW"/>
</dbReference>
<evidence type="ECO:0000256" key="3">
    <source>
        <dbReference type="ARBA" id="ARBA00022448"/>
    </source>
</evidence>